<dbReference type="GO" id="GO:0031956">
    <property type="term" value="F:medium-chain fatty acid-CoA ligase activity"/>
    <property type="evidence" value="ECO:0007669"/>
    <property type="project" value="UniProtKB-EC"/>
</dbReference>
<evidence type="ECO:0000256" key="11">
    <source>
        <dbReference type="ARBA" id="ARBA00022946"/>
    </source>
</evidence>
<evidence type="ECO:0000256" key="13">
    <source>
        <dbReference type="ARBA" id="ARBA00023128"/>
    </source>
</evidence>
<dbReference type="eggNOG" id="KOG1175">
    <property type="taxonomic scope" value="Eukaryota"/>
</dbReference>
<keyword evidence="12" id="KW-0443">Lipid metabolism</keyword>
<dbReference type="FunFam" id="3.30.300.30:FF:000005">
    <property type="entry name" value="Acyl-coenzyme A synthetase ACSM5, mitochondrial"/>
    <property type="match status" value="2"/>
</dbReference>
<reference evidence="18 19" key="1">
    <citation type="submission" date="2013-11" db="EMBL/GenBank/DDBJ databases">
        <title>The Damaraland mole rat (Fukomys damarensis) genome and evolution of African mole rats.</title>
        <authorList>
            <person name="Gladyshev V.N."/>
            <person name="Fang X."/>
        </authorList>
    </citation>
    <scope>NUCLEOTIDE SEQUENCE [LARGE SCALE GENOMIC DNA]</scope>
    <source>
        <tissue evidence="18">Liver</tissue>
    </source>
</reference>
<dbReference type="EC" id="6.2.1.2" evidence="14"/>
<keyword evidence="7" id="KW-0547">Nucleotide-binding</keyword>
<dbReference type="AlphaFoldDB" id="A0A091CRY0"/>
<feature type="domain" description="AMP-binding enzyme C-terminal" evidence="17">
    <location>
        <begin position="999"/>
        <end position="1079"/>
    </location>
</feature>
<evidence type="ECO:0000256" key="10">
    <source>
        <dbReference type="ARBA" id="ARBA00022842"/>
    </source>
</evidence>
<protein>
    <recommendedName>
        <fullName evidence="14">medium-chain acyl-CoA ligase</fullName>
        <ecNumber evidence="14">6.2.1.2</ecNumber>
    </recommendedName>
</protein>
<name>A0A091CRY0_FUKDA</name>
<dbReference type="Pfam" id="PF13193">
    <property type="entry name" value="AMP-binding_C"/>
    <property type="match status" value="2"/>
</dbReference>
<gene>
    <name evidence="18" type="ORF">H920_17625</name>
</gene>
<evidence type="ECO:0000259" key="16">
    <source>
        <dbReference type="Pfam" id="PF00501"/>
    </source>
</evidence>
<comment type="subcellular location">
    <subcellularLocation>
        <location evidence="3">Mitochondrion</location>
    </subcellularLocation>
</comment>
<dbReference type="Proteomes" id="UP000028990">
    <property type="component" value="Unassembled WGS sequence"/>
</dbReference>
<feature type="domain" description="AMP-dependent synthetase/ligase" evidence="16">
    <location>
        <begin position="581"/>
        <end position="948"/>
    </location>
</feature>
<dbReference type="InterPro" id="IPR020845">
    <property type="entry name" value="AMP-binding_CS"/>
</dbReference>
<comment type="cofactor">
    <cofactor evidence="1">
        <name>Mn(2+)</name>
        <dbReference type="ChEBI" id="CHEBI:29035"/>
    </cofactor>
</comment>
<feature type="domain" description="AMP-dependent synthetase/ligase" evidence="16">
    <location>
        <begin position="256"/>
        <end position="367"/>
    </location>
</feature>
<comment type="catalytic activity">
    <reaction evidence="15">
        <text>a medium-chain fatty acid + ATP + CoA = a medium-chain fatty acyl-CoA + AMP + diphosphate</text>
        <dbReference type="Rhea" id="RHEA:48340"/>
        <dbReference type="ChEBI" id="CHEBI:30616"/>
        <dbReference type="ChEBI" id="CHEBI:33019"/>
        <dbReference type="ChEBI" id="CHEBI:57287"/>
        <dbReference type="ChEBI" id="CHEBI:59558"/>
        <dbReference type="ChEBI" id="CHEBI:90546"/>
        <dbReference type="ChEBI" id="CHEBI:456215"/>
        <dbReference type="EC" id="6.2.1.2"/>
    </reaction>
    <physiologicalReaction direction="left-to-right" evidence="15">
        <dbReference type="Rhea" id="RHEA:48341"/>
    </physiologicalReaction>
</comment>
<evidence type="ECO:0000256" key="1">
    <source>
        <dbReference type="ARBA" id="ARBA00001936"/>
    </source>
</evidence>
<dbReference type="Gene3D" id="3.40.50.12780">
    <property type="entry name" value="N-terminal domain of ligase-like"/>
    <property type="match status" value="3"/>
</dbReference>
<evidence type="ECO:0000259" key="17">
    <source>
        <dbReference type="Pfam" id="PF13193"/>
    </source>
</evidence>
<evidence type="ECO:0000256" key="7">
    <source>
        <dbReference type="ARBA" id="ARBA00022741"/>
    </source>
</evidence>
<keyword evidence="11" id="KW-0809">Transit peptide</keyword>
<dbReference type="InterPro" id="IPR045851">
    <property type="entry name" value="AMP-bd_C_sf"/>
</dbReference>
<dbReference type="PANTHER" id="PTHR43605:SF3">
    <property type="entry name" value="ACYL-COENZYME A SYNTHETASE ACSM2B, MITOCHONDRIAL"/>
    <property type="match status" value="1"/>
</dbReference>
<evidence type="ECO:0000256" key="15">
    <source>
        <dbReference type="ARBA" id="ARBA00048477"/>
    </source>
</evidence>
<evidence type="ECO:0000256" key="8">
    <source>
        <dbReference type="ARBA" id="ARBA00022832"/>
    </source>
</evidence>
<comment type="cofactor">
    <cofactor evidence="2">
        <name>Mg(2+)</name>
        <dbReference type="ChEBI" id="CHEBI:18420"/>
    </cofactor>
</comment>
<keyword evidence="8" id="KW-0276">Fatty acid metabolism</keyword>
<dbReference type="GO" id="GO:0005524">
    <property type="term" value="F:ATP binding"/>
    <property type="evidence" value="ECO:0007669"/>
    <property type="project" value="UniProtKB-KW"/>
</dbReference>
<evidence type="ECO:0000313" key="19">
    <source>
        <dbReference type="Proteomes" id="UP000028990"/>
    </source>
</evidence>
<evidence type="ECO:0000256" key="2">
    <source>
        <dbReference type="ARBA" id="ARBA00001946"/>
    </source>
</evidence>
<keyword evidence="6" id="KW-0479">Metal-binding</keyword>
<sequence>MRLWLRGLGLQALRSFREFSGVHTQLPPLPDPQKILASWEAISLGRQPVPEYFNFAHDVLDMWTELEKAGQWPSCPAFWWVDGRGAEIKWSFAELGTQSRKAANVLEDACGLQPGDRMMLVLPRLPEWWLVGVACMRTGVVMIPGVSQLTEKDLKYRLQVSRAKSLITSDALAAQVDAISAECPSLQTKLLVSDSSRPGWMNFRELLQEASTEHSCVKTRSRDALAIYFTSGTTGAPKMVGHSHCSYGLGFVASGRFPITNFCCVPTIFRLLVQEDLTRYQFQRLRHCLTGGEALNPDVREKWRCQTGLELHEGYGQSETVTVCANARGTKIKSGSMGQASPPYDVQIVDDEGNVLPPGEEGNVAVRVRPTRPFCFFDCYLDNPEKTAASERGDFYITGDRGRMDTDGYFWFTGRNDDVINSSSYRIGPVEVESVLAEHPAVLECAVVSSPDPIRGEVVKAFVVLSPAYSSHDPEALTRELQEHVKRVTAPYKYPRKQLAMSTAIYQERTLLSPLFSTDLNMRWLWKLERLCTVRASEMSSHPLRVSVRRLTSALWGRQEVPAKFNFASDVIDLWAGMEKAGKRPPGPALWWVNGGEAEVKWSFRELSEMSQRAANVLAGPCSLQRGDRVALVLPRVPEWWLVTLGCMRAGLVFMPGTVQMKSKDILYRLQASKARAIVAGDEVAHEVDAVAADCPALRLKLLVSERSRDGWLDFKTLLKEASTTHRCVESGSQEAAAIYFTSGTSGLPKMAEHSHASLGLKSKIDAGTWTGLQPSDLIWTISDTGWIVNILTTLLDPWALGACVFIHLLPKFDPQTILKVLSSYPINSMVGAPLVYRMLLQQDLSSYKFPHLKHCFTGGETLLPDTLQNWKAQTGVDIREFYGQTETGLTCRVSSTMTIKPGYLGTAIPHYDVQVIDDEGRVLPPGTEGDIAIRVKPVKPVGIFSGYVDNPKKTAANIRGDFWLLGDRGIKDQDGYFQFLGRADDIINSSGYRIGPSEVENALTEHPAVAEVAVVSSPDPVRGEVVKAFVVLTPQFLSHDKDQLTRELQQHVKSVTAPYKYPRKLEFVLDLPKTVTGKISREKLRATEWKTSRKPQAQ</sequence>
<dbReference type="GO" id="GO:0005759">
    <property type="term" value="C:mitochondrial matrix"/>
    <property type="evidence" value="ECO:0007669"/>
    <property type="project" value="TreeGrafter"/>
</dbReference>
<keyword evidence="13" id="KW-0496">Mitochondrion</keyword>
<proteinExistence type="inferred from homology"/>
<feature type="domain" description="AMP-binding enzyme C-terminal" evidence="17">
    <location>
        <begin position="431"/>
        <end position="497"/>
    </location>
</feature>
<accession>A0A091CRY0</accession>
<evidence type="ECO:0000256" key="5">
    <source>
        <dbReference type="ARBA" id="ARBA00022598"/>
    </source>
</evidence>
<dbReference type="GO" id="GO:0046872">
    <property type="term" value="F:metal ion binding"/>
    <property type="evidence" value="ECO:0007669"/>
    <property type="project" value="UniProtKB-KW"/>
</dbReference>
<comment type="similarity">
    <text evidence="4">Belongs to the ATP-dependent AMP-binding enzyme family.</text>
</comment>
<evidence type="ECO:0000256" key="6">
    <source>
        <dbReference type="ARBA" id="ARBA00022723"/>
    </source>
</evidence>
<keyword evidence="9" id="KW-0067">ATP-binding</keyword>
<dbReference type="PROSITE" id="PS00455">
    <property type="entry name" value="AMP_BINDING"/>
    <property type="match status" value="2"/>
</dbReference>
<keyword evidence="5" id="KW-0436">Ligase</keyword>
<dbReference type="GO" id="GO:0004321">
    <property type="term" value="F:fatty-acyl-CoA synthase activity"/>
    <property type="evidence" value="ECO:0007669"/>
    <property type="project" value="TreeGrafter"/>
</dbReference>
<dbReference type="GO" id="GO:0006633">
    <property type="term" value="P:fatty acid biosynthetic process"/>
    <property type="evidence" value="ECO:0007669"/>
    <property type="project" value="TreeGrafter"/>
</dbReference>
<evidence type="ECO:0000256" key="14">
    <source>
        <dbReference type="ARBA" id="ARBA00039009"/>
    </source>
</evidence>
<evidence type="ECO:0000256" key="3">
    <source>
        <dbReference type="ARBA" id="ARBA00004173"/>
    </source>
</evidence>
<dbReference type="Pfam" id="PF00501">
    <property type="entry name" value="AMP-binding"/>
    <property type="match status" value="3"/>
</dbReference>
<dbReference type="Gene3D" id="3.30.300.30">
    <property type="match status" value="2"/>
</dbReference>
<evidence type="ECO:0000313" key="18">
    <source>
        <dbReference type="EMBL" id="KFO21012.1"/>
    </source>
</evidence>
<evidence type="ECO:0000256" key="4">
    <source>
        <dbReference type="ARBA" id="ARBA00006432"/>
    </source>
</evidence>
<evidence type="ECO:0000256" key="9">
    <source>
        <dbReference type="ARBA" id="ARBA00022840"/>
    </source>
</evidence>
<dbReference type="InterPro" id="IPR025110">
    <property type="entry name" value="AMP-bd_C"/>
</dbReference>
<dbReference type="PANTHER" id="PTHR43605">
    <property type="entry name" value="ACYL-COENZYME A SYNTHETASE"/>
    <property type="match status" value="1"/>
</dbReference>
<keyword evidence="10" id="KW-0460">Magnesium</keyword>
<dbReference type="InterPro" id="IPR051087">
    <property type="entry name" value="Mitochondrial_ACSM"/>
</dbReference>
<dbReference type="FunFam" id="3.40.50.12780:FF:000007">
    <property type="entry name" value="Acyl-coenzyme A synthetase ACSM2A, mitochondrial"/>
    <property type="match status" value="1"/>
</dbReference>
<dbReference type="InterPro" id="IPR042099">
    <property type="entry name" value="ANL_N_sf"/>
</dbReference>
<dbReference type="STRING" id="885580.ENSFDAP00000015356"/>
<evidence type="ECO:0000256" key="12">
    <source>
        <dbReference type="ARBA" id="ARBA00023098"/>
    </source>
</evidence>
<dbReference type="InterPro" id="IPR000873">
    <property type="entry name" value="AMP-dep_synth/lig_dom"/>
</dbReference>
<organism evidence="18 19">
    <name type="scientific">Fukomys damarensis</name>
    <name type="common">Damaraland mole rat</name>
    <name type="synonym">Cryptomys damarensis</name>
    <dbReference type="NCBI Taxonomy" id="885580"/>
    <lineage>
        <taxon>Eukaryota</taxon>
        <taxon>Metazoa</taxon>
        <taxon>Chordata</taxon>
        <taxon>Craniata</taxon>
        <taxon>Vertebrata</taxon>
        <taxon>Euteleostomi</taxon>
        <taxon>Mammalia</taxon>
        <taxon>Eutheria</taxon>
        <taxon>Euarchontoglires</taxon>
        <taxon>Glires</taxon>
        <taxon>Rodentia</taxon>
        <taxon>Hystricomorpha</taxon>
        <taxon>Bathyergidae</taxon>
        <taxon>Fukomys</taxon>
    </lineage>
</organism>
<feature type="domain" description="AMP-dependent synthetase/ligase" evidence="16">
    <location>
        <begin position="68"/>
        <end position="245"/>
    </location>
</feature>
<dbReference type="EMBL" id="KN124499">
    <property type="protein sequence ID" value="KFO21012.1"/>
    <property type="molecule type" value="Genomic_DNA"/>
</dbReference>
<keyword evidence="19" id="KW-1185">Reference proteome</keyword>
<dbReference type="GO" id="GO:0006637">
    <property type="term" value="P:acyl-CoA metabolic process"/>
    <property type="evidence" value="ECO:0007669"/>
    <property type="project" value="TreeGrafter"/>
</dbReference>
<dbReference type="SUPFAM" id="SSF56801">
    <property type="entry name" value="Acetyl-CoA synthetase-like"/>
    <property type="match status" value="2"/>
</dbReference>